<feature type="binding site" evidence="3">
    <location>
        <position position="59"/>
    </location>
    <ligand>
        <name>substrate</name>
    </ligand>
</feature>
<feature type="binding site" evidence="3">
    <location>
        <begin position="176"/>
        <end position="178"/>
    </location>
    <ligand>
        <name>NAD(+)</name>
        <dbReference type="ChEBI" id="CHEBI:57540"/>
    </ligand>
</feature>
<evidence type="ECO:0000256" key="2">
    <source>
        <dbReference type="ARBA" id="ARBA00023027"/>
    </source>
</evidence>
<dbReference type="Gene3D" id="3.40.50.1220">
    <property type="entry name" value="TPP-binding domain"/>
    <property type="match status" value="1"/>
</dbReference>
<evidence type="ECO:0000259" key="5">
    <source>
        <dbReference type="PROSITE" id="PS50305"/>
    </source>
</evidence>
<comment type="catalytic activity">
    <reaction evidence="3">
        <text>N(6)-acetyl-L-lysyl-[protein] + NAD(+) + H2O = 2''-O-acetyl-ADP-D-ribose + nicotinamide + L-lysyl-[protein]</text>
        <dbReference type="Rhea" id="RHEA:43636"/>
        <dbReference type="Rhea" id="RHEA-COMP:9752"/>
        <dbReference type="Rhea" id="RHEA-COMP:10731"/>
        <dbReference type="ChEBI" id="CHEBI:15377"/>
        <dbReference type="ChEBI" id="CHEBI:17154"/>
        <dbReference type="ChEBI" id="CHEBI:29969"/>
        <dbReference type="ChEBI" id="CHEBI:57540"/>
        <dbReference type="ChEBI" id="CHEBI:61930"/>
        <dbReference type="ChEBI" id="CHEBI:83767"/>
        <dbReference type="EC" id="2.3.1.286"/>
    </reaction>
</comment>
<evidence type="ECO:0000313" key="7">
    <source>
        <dbReference type="Proteomes" id="UP000643405"/>
    </source>
</evidence>
<dbReference type="Pfam" id="PF02146">
    <property type="entry name" value="SIR2"/>
    <property type="match status" value="1"/>
</dbReference>
<keyword evidence="3 4" id="KW-0862">Zinc</keyword>
<comment type="subcellular location">
    <subcellularLocation>
        <location evidence="3">Cytoplasm</location>
    </subcellularLocation>
</comment>
<feature type="active site" description="Proton acceptor" evidence="3 4">
    <location>
        <position position="109"/>
    </location>
</feature>
<feature type="binding site" evidence="3">
    <location>
        <begin position="91"/>
        <end position="94"/>
    </location>
    <ligand>
        <name>NAD(+)</name>
        <dbReference type="ChEBI" id="CHEBI:57540"/>
    </ligand>
</feature>
<feature type="binding site" evidence="3">
    <location>
        <position position="56"/>
    </location>
    <ligand>
        <name>substrate</name>
    </ligand>
</feature>
<feature type="binding site" evidence="3 4">
    <location>
        <position position="120"/>
    </location>
    <ligand>
        <name>Zn(2+)</name>
        <dbReference type="ChEBI" id="CHEBI:29105"/>
    </ligand>
</feature>
<comment type="cofactor">
    <cofactor evidence="3">
        <name>Zn(2+)</name>
        <dbReference type="ChEBI" id="CHEBI:29105"/>
    </cofactor>
    <text evidence="3">Binds 1 zinc ion per subunit.</text>
</comment>
<dbReference type="GO" id="GO:0005737">
    <property type="term" value="C:cytoplasm"/>
    <property type="evidence" value="ECO:0007669"/>
    <property type="project" value="UniProtKB-SubCell"/>
</dbReference>
<sequence length="234" mass="26018">MKYPSSIVILTGAGISAESGISTFRDPDGIWSKIDYREVATPQGFAANPLRVHEFYNWRRRNVATVEPNAAHFALGRLEQEFRGEFLLVTQNVDSLHERAGSKRLIHMHGQHDKALCTACEQRCAWHGEMSLSSQCPHCGSVGYMRPDVVWFGEMPYEMDRIYTALTACDLFISIGTSGNVYPAAGFVREARKAGARTVELNLEPSEGAAHFNEAEHGPATSIVPAYVERMLRT</sequence>
<dbReference type="GO" id="GO:0036055">
    <property type="term" value="F:protein-succinyllysine desuccinylase activity"/>
    <property type="evidence" value="ECO:0007669"/>
    <property type="project" value="UniProtKB-UniRule"/>
</dbReference>
<gene>
    <name evidence="3" type="primary">cobB</name>
    <name evidence="6" type="ORF">ICI42_15370</name>
</gene>
<dbReference type="GO" id="GO:0070403">
    <property type="term" value="F:NAD+ binding"/>
    <property type="evidence" value="ECO:0007669"/>
    <property type="project" value="UniProtKB-UniRule"/>
</dbReference>
<accession>A0A8J6U5E1</accession>
<feature type="binding site" evidence="3 4">
    <location>
        <position position="139"/>
    </location>
    <ligand>
        <name>Zn(2+)</name>
        <dbReference type="ChEBI" id="CHEBI:29105"/>
    </ligand>
</feature>
<comment type="caution">
    <text evidence="6">The sequence shown here is derived from an EMBL/GenBank/DDBJ whole genome shotgun (WGS) entry which is preliminary data.</text>
</comment>
<dbReference type="InterPro" id="IPR003000">
    <property type="entry name" value="Sirtuin"/>
</dbReference>
<evidence type="ECO:0000256" key="1">
    <source>
        <dbReference type="ARBA" id="ARBA00022679"/>
    </source>
</evidence>
<feature type="binding site" evidence="3">
    <location>
        <position position="220"/>
    </location>
    <ligand>
        <name>NAD(+)</name>
        <dbReference type="ChEBI" id="CHEBI:57540"/>
    </ligand>
</feature>
<name>A0A8J6U5E1_9HYPH</name>
<comment type="function">
    <text evidence="3">NAD-dependent lysine deacetylase and desuccinylase that specifically removes acetyl and succinyl groups on target proteins. Modulates the activities of several proteins which are inactive in their acylated form.</text>
</comment>
<feature type="domain" description="Deacetylase sirtuin-type" evidence="5">
    <location>
        <begin position="1"/>
        <end position="234"/>
    </location>
</feature>
<comment type="catalytic activity">
    <reaction evidence="3">
        <text>N(6)-succinyl-L-lysyl-[protein] + NAD(+) + H2O = 2''-O-succinyl-ADP-D-ribose + nicotinamide + L-lysyl-[protein]</text>
        <dbReference type="Rhea" id="RHEA:47668"/>
        <dbReference type="Rhea" id="RHEA-COMP:9752"/>
        <dbReference type="Rhea" id="RHEA-COMP:11877"/>
        <dbReference type="ChEBI" id="CHEBI:15377"/>
        <dbReference type="ChEBI" id="CHEBI:17154"/>
        <dbReference type="ChEBI" id="CHEBI:29969"/>
        <dbReference type="ChEBI" id="CHEBI:57540"/>
        <dbReference type="ChEBI" id="CHEBI:87830"/>
        <dbReference type="ChEBI" id="CHEBI:87832"/>
    </reaction>
</comment>
<keyword evidence="1" id="KW-0808">Transferase</keyword>
<feature type="binding site" evidence="3">
    <location>
        <begin position="12"/>
        <end position="31"/>
    </location>
    <ligand>
        <name>NAD(+)</name>
        <dbReference type="ChEBI" id="CHEBI:57540"/>
    </ligand>
</feature>
<dbReference type="InterPro" id="IPR050134">
    <property type="entry name" value="NAD-dep_sirtuin_deacylases"/>
</dbReference>
<dbReference type="Proteomes" id="UP000643405">
    <property type="component" value="Unassembled WGS sequence"/>
</dbReference>
<feature type="binding site" evidence="3 4">
    <location>
        <position position="117"/>
    </location>
    <ligand>
        <name>Zn(2+)</name>
        <dbReference type="ChEBI" id="CHEBI:29105"/>
    </ligand>
</feature>
<dbReference type="HAMAP" id="MF_01121">
    <property type="entry name" value="Sirtuin_ClassIII"/>
    <property type="match status" value="1"/>
</dbReference>
<dbReference type="CDD" id="cd01412">
    <property type="entry name" value="SIRT5_Af1_CobB"/>
    <property type="match status" value="1"/>
</dbReference>
<dbReference type="Gene3D" id="3.30.1600.10">
    <property type="entry name" value="SIR2/SIRT2 'Small Domain"/>
    <property type="match status" value="1"/>
</dbReference>
<evidence type="ECO:0000313" key="6">
    <source>
        <dbReference type="EMBL" id="MBD0416035.1"/>
    </source>
</evidence>
<dbReference type="InterPro" id="IPR026591">
    <property type="entry name" value="Sirtuin_cat_small_dom_sf"/>
</dbReference>
<comment type="domain">
    <text evidence="3">2 residues (Tyr-56 and Arg-59) present in a large hydrophobic pocket are probably involved in substrate specificity. They are important for desuccinylation activity, but dispensable for deacetylation activity.</text>
</comment>
<organism evidence="6 7">
    <name type="scientific">Oryzicola mucosus</name>
    <dbReference type="NCBI Taxonomy" id="2767425"/>
    <lineage>
        <taxon>Bacteria</taxon>
        <taxon>Pseudomonadati</taxon>
        <taxon>Pseudomonadota</taxon>
        <taxon>Alphaproteobacteria</taxon>
        <taxon>Hyphomicrobiales</taxon>
        <taxon>Phyllobacteriaceae</taxon>
        <taxon>Oryzicola</taxon>
    </lineage>
</organism>
<dbReference type="PANTHER" id="PTHR11085:SF4">
    <property type="entry name" value="NAD-DEPENDENT PROTEIN DEACYLASE"/>
    <property type="match status" value="1"/>
</dbReference>
<dbReference type="PROSITE" id="PS50305">
    <property type="entry name" value="SIRTUIN"/>
    <property type="match status" value="1"/>
</dbReference>
<protein>
    <recommendedName>
        <fullName evidence="3">NAD-dependent protein deacylase</fullName>
        <ecNumber evidence="3">2.3.1.286</ecNumber>
    </recommendedName>
    <alternativeName>
        <fullName evidence="3">Regulatory protein SIR2 homolog</fullName>
    </alternativeName>
</protein>
<comment type="similarity">
    <text evidence="3">Belongs to the sirtuin family. Class III subfamily.</text>
</comment>
<keyword evidence="3" id="KW-0963">Cytoplasm</keyword>
<dbReference type="InterPro" id="IPR029035">
    <property type="entry name" value="DHS-like_NAD/FAD-binding_dom"/>
</dbReference>
<dbReference type="GO" id="GO:0008270">
    <property type="term" value="F:zinc ion binding"/>
    <property type="evidence" value="ECO:0007669"/>
    <property type="project" value="UniProtKB-UniRule"/>
</dbReference>
<keyword evidence="2 3" id="KW-0520">NAD</keyword>
<reference evidence="6" key="1">
    <citation type="submission" date="2020-09" db="EMBL/GenBank/DDBJ databases">
        <title>Genome seq and assembly of Tianweitania sp.</title>
        <authorList>
            <person name="Chhetri G."/>
        </authorList>
    </citation>
    <scope>NUCLEOTIDE SEQUENCE</scope>
    <source>
        <strain evidence="6">Rool2</strain>
    </source>
</reference>
<feature type="binding site" evidence="3 4">
    <location>
        <position position="136"/>
    </location>
    <ligand>
        <name>Zn(2+)</name>
        <dbReference type="ChEBI" id="CHEBI:29105"/>
    </ligand>
</feature>
<keyword evidence="3 4" id="KW-0479">Metal-binding</keyword>
<dbReference type="AlphaFoldDB" id="A0A8J6U5E1"/>
<dbReference type="RefSeq" id="WP_188165448.1">
    <property type="nucleotide sequence ID" value="NZ_JACVVX010000004.1"/>
</dbReference>
<keyword evidence="7" id="KW-1185">Reference proteome</keyword>
<evidence type="ECO:0000256" key="3">
    <source>
        <dbReference type="HAMAP-Rule" id="MF_01121"/>
    </source>
</evidence>
<dbReference type="GO" id="GO:0036054">
    <property type="term" value="F:protein-malonyllysine demalonylase activity"/>
    <property type="evidence" value="ECO:0007669"/>
    <property type="project" value="InterPro"/>
</dbReference>
<dbReference type="GO" id="GO:0017136">
    <property type="term" value="F:histone deacetylase activity, NAD-dependent"/>
    <property type="evidence" value="ECO:0007669"/>
    <property type="project" value="TreeGrafter"/>
</dbReference>
<dbReference type="SUPFAM" id="SSF52467">
    <property type="entry name" value="DHS-like NAD/FAD-binding domain"/>
    <property type="match status" value="1"/>
</dbReference>
<dbReference type="EMBL" id="JACVVX010000004">
    <property type="protein sequence ID" value="MBD0416035.1"/>
    <property type="molecule type" value="Genomic_DNA"/>
</dbReference>
<feature type="binding site" evidence="3">
    <location>
        <begin position="202"/>
        <end position="204"/>
    </location>
    <ligand>
        <name>NAD(+)</name>
        <dbReference type="ChEBI" id="CHEBI:57540"/>
    </ligand>
</feature>
<dbReference type="EC" id="2.3.1.286" evidence="3"/>
<dbReference type="InterPro" id="IPR026590">
    <property type="entry name" value="Ssirtuin_cat_dom"/>
</dbReference>
<evidence type="ECO:0000256" key="4">
    <source>
        <dbReference type="PROSITE-ProRule" id="PRU00236"/>
    </source>
</evidence>
<proteinExistence type="inferred from homology"/>
<dbReference type="PANTHER" id="PTHR11085">
    <property type="entry name" value="NAD-DEPENDENT PROTEIN DEACYLASE SIRTUIN-5, MITOCHONDRIAL-RELATED"/>
    <property type="match status" value="1"/>
</dbReference>
<dbReference type="InterPro" id="IPR027546">
    <property type="entry name" value="Sirtuin_class_III"/>
</dbReference>